<gene>
    <name evidence="2" type="ORF">EXN66_Car010322</name>
</gene>
<sequence length="49" mass="5616">MCKCKKFFLGLLCTELWVLVGAITSQFRSDVVLLQLDSRCNMHGCKNHK</sequence>
<evidence type="ECO:0000313" key="2">
    <source>
        <dbReference type="EMBL" id="KAF3694646.1"/>
    </source>
</evidence>
<evidence type="ECO:0000313" key="3">
    <source>
        <dbReference type="Proteomes" id="UP000503349"/>
    </source>
</evidence>
<proteinExistence type="predicted"/>
<organism evidence="2 3">
    <name type="scientific">Channa argus</name>
    <name type="common">Northern snakehead</name>
    <name type="synonym">Ophicephalus argus</name>
    <dbReference type="NCBI Taxonomy" id="215402"/>
    <lineage>
        <taxon>Eukaryota</taxon>
        <taxon>Metazoa</taxon>
        <taxon>Chordata</taxon>
        <taxon>Craniata</taxon>
        <taxon>Vertebrata</taxon>
        <taxon>Euteleostomi</taxon>
        <taxon>Actinopterygii</taxon>
        <taxon>Neopterygii</taxon>
        <taxon>Teleostei</taxon>
        <taxon>Neoteleostei</taxon>
        <taxon>Acanthomorphata</taxon>
        <taxon>Anabantaria</taxon>
        <taxon>Anabantiformes</taxon>
        <taxon>Channoidei</taxon>
        <taxon>Channidae</taxon>
        <taxon>Channa</taxon>
    </lineage>
</organism>
<keyword evidence="1" id="KW-0732">Signal</keyword>
<dbReference type="Proteomes" id="UP000503349">
    <property type="component" value="Chromosome 10"/>
</dbReference>
<dbReference type="EMBL" id="CM015721">
    <property type="protein sequence ID" value="KAF3694646.1"/>
    <property type="molecule type" value="Genomic_DNA"/>
</dbReference>
<protein>
    <submittedName>
        <fullName evidence="2">Uncharacterized protein</fullName>
    </submittedName>
</protein>
<keyword evidence="3" id="KW-1185">Reference proteome</keyword>
<accession>A0A6G1PXE7</accession>
<reference evidence="2 3" key="1">
    <citation type="submission" date="2019-02" db="EMBL/GenBank/DDBJ databases">
        <title>Opniocepnalus argus genome.</title>
        <authorList>
            <person name="Zhou C."/>
            <person name="Xiao S."/>
        </authorList>
    </citation>
    <scope>NUCLEOTIDE SEQUENCE [LARGE SCALE GENOMIC DNA]</scope>
    <source>
        <strain evidence="2">OARG1902GOOAL</strain>
        <tissue evidence="2">Muscle</tissue>
    </source>
</reference>
<reference evidence="3" key="2">
    <citation type="submission" date="2019-02" db="EMBL/GenBank/DDBJ databases">
        <title>Opniocepnalus argus Var Kimnra genome.</title>
        <authorList>
            <person name="Zhou C."/>
            <person name="Xiao S."/>
        </authorList>
    </citation>
    <scope>NUCLEOTIDE SEQUENCE [LARGE SCALE GENOMIC DNA]</scope>
</reference>
<feature type="chain" id="PRO_5026266371" evidence="1">
    <location>
        <begin position="23"/>
        <end position="49"/>
    </location>
</feature>
<name>A0A6G1PXE7_CHAAH</name>
<feature type="signal peptide" evidence="1">
    <location>
        <begin position="1"/>
        <end position="22"/>
    </location>
</feature>
<evidence type="ECO:0000256" key="1">
    <source>
        <dbReference type="SAM" id="SignalP"/>
    </source>
</evidence>
<dbReference type="AlphaFoldDB" id="A0A6G1PXE7"/>